<sequence>MKYLLVIILLLSLVSCSSTKQSESVNTTTLANPFVDCVSLIEAERLAGFSISIPNNISERITNYRVLNTTDKMIELLCGDEIVIRKANITGDISGLYYDFKDNLEININSNKVQLRGNDGIYYSAIWTNNGFSYSLSIKSGESKENFESLIVHINYLCKNIGNLYTNL</sequence>
<evidence type="ECO:0000313" key="2">
    <source>
        <dbReference type="EMBL" id="MSU06822.1"/>
    </source>
</evidence>
<feature type="signal peptide" evidence="1">
    <location>
        <begin position="1"/>
        <end position="20"/>
    </location>
</feature>
<organism evidence="2 3">
    <name type="scientific">Bullifex porci</name>
    <dbReference type="NCBI Taxonomy" id="2606638"/>
    <lineage>
        <taxon>Bacteria</taxon>
        <taxon>Pseudomonadati</taxon>
        <taxon>Spirochaetota</taxon>
        <taxon>Spirochaetia</taxon>
        <taxon>Spirochaetales</taxon>
        <taxon>Spirochaetaceae</taxon>
        <taxon>Bullifex</taxon>
    </lineage>
</organism>
<accession>A0A7X2PDE4</accession>
<evidence type="ECO:0000313" key="3">
    <source>
        <dbReference type="Proteomes" id="UP000460549"/>
    </source>
</evidence>
<gene>
    <name evidence="2" type="ORF">FYJ80_08565</name>
</gene>
<protein>
    <recommendedName>
        <fullName evidence="4">Lipoprotein</fullName>
    </recommendedName>
</protein>
<evidence type="ECO:0008006" key="4">
    <source>
        <dbReference type="Google" id="ProtNLM"/>
    </source>
</evidence>
<dbReference type="AlphaFoldDB" id="A0A7X2PDE4"/>
<reference evidence="2 3" key="1">
    <citation type="submission" date="2019-08" db="EMBL/GenBank/DDBJ databases">
        <title>In-depth cultivation of the pig gut microbiome towards novel bacterial diversity and tailored functional studies.</title>
        <authorList>
            <person name="Wylensek D."/>
            <person name="Hitch T.C.A."/>
            <person name="Clavel T."/>
        </authorList>
    </citation>
    <scope>NUCLEOTIDE SEQUENCE [LARGE SCALE GENOMIC DNA]</scope>
    <source>
        <strain evidence="2 3">NM-380-WT-3C1</strain>
    </source>
</reference>
<feature type="chain" id="PRO_5031181839" description="Lipoprotein" evidence="1">
    <location>
        <begin position="21"/>
        <end position="168"/>
    </location>
</feature>
<comment type="caution">
    <text evidence="2">The sequence shown here is derived from an EMBL/GenBank/DDBJ whole genome shotgun (WGS) entry which is preliminary data.</text>
</comment>
<dbReference type="RefSeq" id="WP_154425991.1">
    <property type="nucleotide sequence ID" value="NZ_VUNN01000017.1"/>
</dbReference>
<keyword evidence="3" id="KW-1185">Reference proteome</keyword>
<keyword evidence="1" id="KW-0732">Signal</keyword>
<evidence type="ECO:0000256" key="1">
    <source>
        <dbReference type="SAM" id="SignalP"/>
    </source>
</evidence>
<dbReference type="PROSITE" id="PS51257">
    <property type="entry name" value="PROKAR_LIPOPROTEIN"/>
    <property type="match status" value="1"/>
</dbReference>
<name>A0A7X2PDE4_9SPIO</name>
<dbReference type="EMBL" id="VUNN01000017">
    <property type="protein sequence ID" value="MSU06822.1"/>
    <property type="molecule type" value="Genomic_DNA"/>
</dbReference>
<dbReference type="Proteomes" id="UP000460549">
    <property type="component" value="Unassembled WGS sequence"/>
</dbReference>
<proteinExistence type="predicted"/>